<reference evidence="2 3" key="1">
    <citation type="submission" date="2016-10" db="EMBL/GenBank/DDBJ databases">
        <authorList>
            <person name="de Groot N.N."/>
        </authorList>
    </citation>
    <scope>NUCLEOTIDE SEQUENCE [LARGE SCALE GENOMIC DNA]</scope>
    <source>
        <strain evidence="2 3">CGMCC 1.10825</strain>
    </source>
</reference>
<dbReference type="Pfam" id="PF07995">
    <property type="entry name" value="GSDH"/>
    <property type="match status" value="1"/>
</dbReference>
<dbReference type="InterPro" id="IPR012938">
    <property type="entry name" value="Glc/Sorbosone_DH"/>
</dbReference>
<feature type="domain" description="Glucose/Sorbosone dehydrogenase" evidence="1">
    <location>
        <begin position="75"/>
        <end position="404"/>
    </location>
</feature>
<dbReference type="RefSeq" id="WP_091096794.1">
    <property type="nucleotide sequence ID" value="NZ_FNXE01000009.1"/>
</dbReference>
<dbReference type="OrthoDB" id="9770043at2"/>
<gene>
    <name evidence="2" type="ORF">SAMN02927937_00910</name>
</gene>
<proteinExistence type="predicted"/>
<protein>
    <submittedName>
        <fullName evidence="2">Glucose/arabinose dehydrogenase, beta-propeller fold</fullName>
    </submittedName>
</protein>
<dbReference type="PANTHER" id="PTHR19328">
    <property type="entry name" value="HEDGEHOG-INTERACTING PROTEIN"/>
    <property type="match status" value="1"/>
</dbReference>
<sequence>MKKNFCFIPIFVLAGIFSCNDNNDPIEEPIQTGDPVETLPPNTSYEPAFEGQTRIGSVKTQTQLKIEVIASNIGRPWAIVNMPNGNLLVTEKSGYMQVFSETGTFLSKVEGFPVVDDGGQGGMLDVALDLAFESNRMIYWSFSEPYGNGNLTSVAKGRLSADEQSIEGSTVIYRAEPSYNGSLHYGSRLAFDNAGNLYVSTGERSDLATRPQAQQLDAALGKIIRITTNGQPVASNPFVSEADANPEIYSYGHRNPQGLAFHPVTKQLWEAEFGAKGGDEINFIEAGKNYGWPVITYGLEYSGEEIGEGITQKEGMEQPVYYWDPSVSPSGIDFYTGTAIPEWQHNLFLGALSGQHIIRLVIENNRVKGEERLLADKNERFRDVLGQHPNQSLYAVTDSGKIYRISKK</sequence>
<name>A0A1H6KDV8_9FLAO</name>
<organism evidence="2 3">
    <name type="scientific">Paenimyroides marinum</name>
    <dbReference type="NCBI Taxonomy" id="1159016"/>
    <lineage>
        <taxon>Bacteria</taxon>
        <taxon>Pseudomonadati</taxon>
        <taxon>Bacteroidota</taxon>
        <taxon>Flavobacteriia</taxon>
        <taxon>Flavobacteriales</taxon>
        <taxon>Flavobacteriaceae</taxon>
        <taxon>Paenimyroides</taxon>
    </lineage>
</organism>
<dbReference type="STRING" id="1159016.SAMN02927937_00910"/>
<dbReference type="InterPro" id="IPR011041">
    <property type="entry name" value="Quinoprot_gluc/sorb_DH_b-prop"/>
</dbReference>
<dbReference type="AlphaFoldDB" id="A0A1H6KDV8"/>
<dbReference type="InterPro" id="IPR011042">
    <property type="entry name" value="6-blade_b-propeller_TolB-like"/>
</dbReference>
<evidence type="ECO:0000313" key="3">
    <source>
        <dbReference type="Proteomes" id="UP000199634"/>
    </source>
</evidence>
<evidence type="ECO:0000313" key="2">
    <source>
        <dbReference type="EMBL" id="SEH69645.1"/>
    </source>
</evidence>
<accession>A0A1H6KDV8</accession>
<evidence type="ECO:0000259" key="1">
    <source>
        <dbReference type="Pfam" id="PF07995"/>
    </source>
</evidence>
<dbReference type="SUPFAM" id="SSF50952">
    <property type="entry name" value="Soluble quinoprotein glucose dehydrogenase"/>
    <property type="match status" value="1"/>
</dbReference>
<dbReference type="PANTHER" id="PTHR19328:SF75">
    <property type="entry name" value="ALDOSE SUGAR DEHYDROGENASE YLII"/>
    <property type="match status" value="1"/>
</dbReference>
<dbReference type="Proteomes" id="UP000199634">
    <property type="component" value="Unassembled WGS sequence"/>
</dbReference>
<keyword evidence="3" id="KW-1185">Reference proteome</keyword>
<dbReference type="EMBL" id="FNXE01000009">
    <property type="protein sequence ID" value="SEH69645.1"/>
    <property type="molecule type" value="Genomic_DNA"/>
</dbReference>
<dbReference type="Gene3D" id="2.120.10.30">
    <property type="entry name" value="TolB, C-terminal domain"/>
    <property type="match status" value="1"/>
</dbReference>
<dbReference type="PROSITE" id="PS51257">
    <property type="entry name" value="PROKAR_LIPOPROTEIN"/>
    <property type="match status" value="1"/>
</dbReference>